<dbReference type="Proteomes" id="UP000792457">
    <property type="component" value="Unassembled WGS sequence"/>
</dbReference>
<comment type="caution">
    <text evidence="1">The sequence shown here is derived from an EMBL/GenBank/DDBJ whole genome shotgun (WGS) entry which is preliminary data.</text>
</comment>
<dbReference type="EMBL" id="KZ309189">
    <property type="protein sequence ID" value="KAG8237579.1"/>
    <property type="molecule type" value="Genomic_DNA"/>
</dbReference>
<organism evidence="1 2">
    <name type="scientific">Ladona fulva</name>
    <name type="common">Scarce chaser dragonfly</name>
    <name type="synonym">Libellula fulva</name>
    <dbReference type="NCBI Taxonomy" id="123851"/>
    <lineage>
        <taxon>Eukaryota</taxon>
        <taxon>Metazoa</taxon>
        <taxon>Ecdysozoa</taxon>
        <taxon>Arthropoda</taxon>
        <taxon>Hexapoda</taxon>
        <taxon>Insecta</taxon>
        <taxon>Pterygota</taxon>
        <taxon>Palaeoptera</taxon>
        <taxon>Odonata</taxon>
        <taxon>Epiprocta</taxon>
        <taxon>Anisoptera</taxon>
        <taxon>Libelluloidea</taxon>
        <taxon>Libellulidae</taxon>
        <taxon>Ladona</taxon>
    </lineage>
</organism>
<keyword evidence="2" id="KW-1185">Reference proteome</keyword>
<reference evidence="1" key="2">
    <citation type="submission" date="2017-10" db="EMBL/GenBank/DDBJ databases">
        <title>Ladona fulva Genome sequencing and assembly.</title>
        <authorList>
            <person name="Murali S."/>
            <person name="Richards S."/>
            <person name="Bandaranaike D."/>
            <person name="Bellair M."/>
            <person name="Blankenburg K."/>
            <person name="Chao H."/>
            <person name="Dinh H."/>
            <person name="Doddapaneni H."/>
            <person name="Dugan-Rocha S."/>
            <person name="Elkadiri S."/>
            <person name="Gnanaolivu R."/>
            <person name="Hernandez B."/>
            <person name="Skinner E."/>
            <person name="Javaid M."/>
            <person name="Lee S."/>
            <person name="Li M."/>
            <person name="Ming W."/>
            <person name="Munidasa M."/>
            <person name="Muniz J."/>
            <person name="Nguyen L."/>
            <person name="Hughes D."/>
            <person name="Osuji N."/>
            <person name="Pu L.-L."/>
            <person name="Puazo M."/>
            <person name="Qu C."/>
            <person name="Quiroz J."/>
            <person name="Raj R."/>
            <person name="Weissenberger G."/>
            <person name="Xin Y."/>
            <person name="Zou X."/>
            <person name="Han Y."/>
            <person name="Worley K."/>
            <person name="Muzny D."/>
            <person name="Gibbs R."/>
        </authorList>
    </citation>
    <scope>NUCLEOTIDE SEQUENCE</scope>
    <source>
        <strain evidence="1">Sampled in the wild</strain>
    </source>
</reference>
<evidence type="ECO:0000313" key="2">
    <source>
        <dbReference type="Proteomes" id="UP000792457"/>
    </source>
</evidence>
<accession>A0A8K0KLN8</accession>
<evidence type="ECO:0000313" key="1">
    <source>
        <dbReference type="EMBL" id="KAG8237579.1"/>
    </source>
</evidence>
<name>A0A8K0KLN8_LADFU</name>
<dbReference type="AlphaFoldDB" id="A0A8K0KLN8"/>
<proteinExistence type="predicted"/>
<gene>
    <name evidence="1" type="ORF">J437_LFUL003303</name>
</gene>
<protein>
    <submittedName>
        <fullName evidence="1">Uncharacterized protein</fullName>
    </submittedName>
</protein>
<reference evidence="1" key="1">
    <citation type="submission" date="2013-04" db="EMBL/GenBank/DDBJ databases">
        <authorList>
            <person name="Qu J."/>
            <person name="Murali S.C."/>
            <person name="Bandaranaike D."/>
            <person name="Bellair M."/>
            <person name="Blankenburg K."/>
            <person name="Chao H."/>
            <person name="Dinh H."/>
            <person name="Doddapaneni H."/>
            <person name="Downs B."/>
            <person name="Dugan-Rocha S."/>
            <person name="Elkadiri S."/>
            <person name="Gnanaolivu R.D."/>
            <person name="Hernandez B."/>
            <person name="Javaid M."/>
            <person name="Jayaseelan J.C."/>
            <person name="Lee S."/>
            <person name="Li M."/>
            <person name="Ming W."/>
            <person name="Munidasa M."/>
            <person name="Muniz J."/>
            <person name="Nguyen L."/>
            <person name="Ongeri F."/>
            <person name="Osuji N."/>
            <person name="Pu L.-L."/>
            <person name="Puazo M."/>
            <person name="Qu C."/>
            <person name="Quiroz J."/>
            <person name="Raj R."/>
            <person name="Weissenberger G."/>
            <person name="Xin Y."/>
            <person name="Zou X."/>
            <person name="Han Y."/>
            <person name="Richards S."/>
            <person name="Worley K."/>
            <person name="Muzny D."/>
            <person name="Gibbs R."/>
        </authorList>
    </citation>
    <scope>NUCLEOTIDE SEQUENCE</scope>
    <source>
        <strain evidence="1">Sampled in the wild</strain>
    </source>
</reference>
<sequence length="73" mass="8494">MRIAIAKEVFNKQKIILYSQLELKVRKTWPSVWNGAELFMERRHGRGAQEGGRKVNVDRIYKKEKTGKEGSTC</sequence>